<feature type="compositionally biased region" description="Basic and acidic residues" evidence="1">
    <location>
        <begin position="228"/>
        <end position="237"/>
    </location>
</feature>
<organism evidence="2 3">
    <name type="scientific">Rhizopus delemar</name>
    <dbReference type="NCBI Taxonomy" id="936053"/>
    <lineage>
        <taxon>Eukaryota</taxon>
        <taxon>Fungi</taxon>
        <taxon>Fungi incertae sedis</taxon>
        <taxon>Mucoromycota</taxon>
        <taxon>Mucoromycotina</taxon>
        <taxon>Mucoromycetes</taxon>
        <taxon>Mucorales</taxon>
        <taxon>Mucorineae</taxon>
        <taxon>Rhizopodaceae</taxon>
        <taxon>Rhizopus</taxon>
    </lineage>
</organism>
<evidence type="ECO:0000313" key="2">
    <source>
        <dbReference type="EMBL" id="KAG1547086.1"/>
    </source>
</evidence>
<comment type="caution">
    <text evidence="2">The sequence shown here is derived from an EMBL/GenBank/DDBJ whole genome shotgun (WGS) entry which is preliminary data.</text>
</comment>
<feature type="region of interest" description="Disordered" evidence="1">
    <location>
        <begin position="228"/>
        <end position="272"/>
    </location>
</feature>
<dbReference type="EMBL" id="JAANIU010005518">
    <property type="protein sequence ID" value="KAG1547086.1"/>
    <property type="molecule type" value="Genomic_DNA"/>
</dbReference>
<gene>
    <name evidence="2" type="ORF">G6F50_013574</name>
</gene>
<evidence type="ECO:0000313" key="3">
    <source>
        <dbReference type="Proteomes" id="UP000740926"/>
    </source>
</evidence>
<name>A0A9P6YFI1_9FUNG</name>
<dbReference type="AlphaFoldDB" id="A0A9P6YFI1"/>
<feature type="region of interest" description="Disordered" evidence="1">
    <location>
        <begin position="77"/>
        <end position="98"/>
    </location>
</feature>
<proteinExistence type="predicted"/>
<sequence>MVAVAQLQLLGPLQPVEEVHQLARWEQAVVERIGQEHRRLVGVDLVDAGRRTALGRHRQQRVHCALVIANQHIAVDGGQLRAGPPGRQSGRHQQGDPLRAGGVVAVQRGLQIGPAAERGHRLDARIACRRQQAGAGAVGDARNADAGRIGAGVVQRPVDQRADILDRGRPGDVDAAAGCPEATRAVADDHIATPCQRLRHAHVLDAGHGPAAGHHQQRIPAATRILGFDDKGPERRSIPAGNGPVGGLDRSGPGAGGQPGQQEQQQQNLAHRRLSPSVVVQRLGPYQCEWWLAPCVAA</sequence>
<evidence type="ECO:0000256" key="1">
    <source>
        <dbReference type="SAM" id="MobiDB-lite"/>
    </source>
</evidence>
<reference evidence="2 3" key="1">
    <citation type="journal article" date="2020" name="Microb. Genom.">
        <title>Genetic diversity of clinical and environmental Mucorales isolates obtained from an investigation of mucormycosis cases among solid organ transplant recipients.</title>
        <authorList>
            <person name="Nguyen M.H."/>
            <person name="Kaul D."/>
            <person name="Muto C."/>
            <person name="Cheng S.J."/>
            <person name="Richter R.A."/>
            <person name="Bruno V.M."/>
            <person name="Liu G."/>
            <person name="Beyhan S."/>
            <person name="Sundermann A.J."/>
            <person name="Mounaud S."/>
            <person name="Pasculle A.W."/>
            <person name="Nierman W.C."/>
            <person name="Driscoll E."/>
            <person name="Cumbie R."/>
            <person name="Clancy C.J."/>
            <person name="Dupont C.L."/>
        </authorList>
    </citation>
    <scope>NUCLEOTIDE SEQUENCE [LARGE SCALE GENOMIC DNA]</scope>
    <source>
        <strain evidence="2 3">GL24</strain>
    </source>
</reference>
<protein>
    <submittedName>
        <fullName evidence="2">Uncharacterized protein</fullName>
    </submittedName>
</protein>
<keyword evidence="3" id="KW-1185">Reference proteome</keyword>
<accession>A0A9P6YFI1</accession>
<dbReference type="Proteomes" id="UP000740926">
    <property type="component" value="Unassembled WGS sequence"/>
</dbReference>